<dbReference type="EMBL" id="JAINUF010000009">
    <property type="protein sequence ID" value="KAJ8350738.1"/>
    <property type="molecule type" value="Genomic_DNA"/>
</dbReference>
<protein>
    <submittedName>
        <fullName evidence="2">Uncharacterized protein</fullName>
    </submittedName>
</protein>
<feature type="compositionally biased region" description="Basic and acidic residues" evidence="1">
    <location>
        <begin position="1"/>
        <end position="23"/>
    </location>
</feature>
<evidence type="ECO:0000313" key="3">
    <source>
        <dbReference type="Proteomes" id="UP001152622"/>
    </source>
</evidence>
<dbReference type="OrthoDB" id="9950749at2759"/>
<dbReference type="AlphaFoldDB" id="A0A9Q1ISB8"/>
<comment type="caution">
    <text evidence="2">The sequence shown here is derived from an EMBL/GenBank/DDBJ whole genome shotgun (WGS) entry which is preliminary data.</text>
</comment>
<sequence length="94" mass="10696">MNALRLKELSHSDLYRRRQERPDSFGGSLPRDSLSNADRSQETLQCFGTSYGGWDKRERISDSHAVYFPLLLMSHRSRAFTGRRQPAPSPALAS</sequence>
<proteinExistence type="predicted"/>
<accession>A0A9Q1ISB8</accession>
<feature type="region of interest" description="Disordered" evidence="1">
    <location>
        <begin position="1"/>
        <end position="40"/>
    </location>
</feature>
<keyword evidence="3" id="KW-1185">Reference proteome</keyword>
<name>A0A9Q1ISB8_SYNKA</name>
<reference evidence="2" key="1">
    <citation type="journal article" date="2023" name="Science">
        <title>Genome structures resolve the early diversification of teleost fishes.</title>
        <authorList>
            <person name="Parey E."/>
            <person name="Louis A."/>
            <person name="Montfort J."/>
            <person name="Bouchez O."/>
            <person name="Roques C."/>
            <person name="Iampietro C."/>
            <person name="Lluch J."/>
            <person name="Castinel A."/>
            <person name="Donnadieu C."/>
            <person name="Desvignes T."/>
            <person name="Floi Bucao C."/>
            <person name="Jouanno E."/>
            <person name="Wen M."/>
            <person name="Mejri S."/>
            <person name="Dirks R."/>
            <person name="Jansen H."/>
            <person name="Henkel C."/>
            <person name="Chen W.J."/>
            <person name="Zahm M."/>
            <person name="Cabau C."/>
            <person name="Klopp C."/>
            <person name="Thompson A.W."/>
            <person name="Robinson-Rechavi M."/>
            <person name="Braasch I."/>
            <person name="Lecointre G."/>
            <person name="Bobe J."/>
            <person name="Postlethwait J.H."/>
            <person name="Berthelot C."/>
            <person name="Roest Crollius H."/>
            <person name="Guiguen Y."/>
        </authorList>
    </citation>
    <scope>NUCLEOTIDE SEQUENCE</scope>
    <source>
        <strain evidence="2">WJC10195</strain>
    </source>
</reference>
<organism evidence="2 3">
    <name type="scientific">Synaphobranchus kaupii</name>
    <name type="common">Kaup's arrowtooth eel</name>
    <dbReference type="NCBI Taxonomy" id="118154"/>
    <lineage>
        <taxon>Eukaryota</taxon>
        <taxon>Metazoa</taxon>
        <taxon>Chordata</taxon>
        <taxon>Craniata</taxon>
        <taxon>Vertebrata</taxon>
        <taxon>Euteleostomi</taxon>
        <taxon>Actinopterygii</taxon>
        <taxon>Neopterygii</taxon>
        <taxon>Teleostei</taxon>
        <taxon>Anguilliformes</taxon>
        <taxon>Synaphobranchidae</taxon>
        <taxon>Synaphobranchus</taxon>
    </lineage>
</organism>
<evidence type="ECO:0000256" key="1">
    <source>
        <dbReference type="SAM" id="MobiDB-lite"/>
    </source>
</evidence>
<evidence type="ECO:0000313" key="2">
    <source>
        <dbReference type="EMBL" id="KAJ8350738.1"/>
    </source>
</evidence>
<dbReference type="Proteomes" id="UP001152622">
    <property type="component" value="Chromosome 9"/>
</dbReference>
<gene>
    <name evidence="2" type="ORF">SKAU_G00258680</name>
</gene>